<feature type="domain" description="JAB1/MPN/MOV34 metalloenzyme" evidence="1">
    <location>
        <begin position="4"/>
        <end position="105"/>
    </location>
</feature>
<evidence type="ECO:0000259" key="1">
    <source>
        <dbReference type="Pfam" id="PF01398"/>
    </source>
</evidence>
<name>A0A098VNP4_9MICR</name>
<dbReference type="HOGENOM" id="CLU_027018_3_0_1"/>
<evidence type="ECO:0000313" key="4">
    <source>
        <dbReference type="Proteomes" id="UP000029725"/>
    </source>
</evidence>
<evidence type="ECO:0000259" key="2">
    <source>
        <dbReference type="Pfam" id="PF13012"/>
    </source>
</evidence>
<dbReference type="GO" id="GO:0043161">
    <property type="term" value="P:proteasome-mediated ubiquitin-dependent protein catabolic process"/>
    <property type="evidence" value="ECO:0007669"/>
    <property type="project" value="TreeGrafter"/>
</dbReference>
<proteinExistence type="predicted"/>
<keyword evidence="4" id="KW-1185">Reference proteome</keyword>
<dbReference type="RefSeq" id="XP_013236810.1">
    <property type="nucleotide sequence ID" value="XM_013381356.1"/>
</dbReference>
<protein>
    <recommendedName>
        <fullName evidence="5">JAB1/MPN/MOV34 metalloenzyme domain-containing protein</fullName>
    </recommendedName>
</protein>
<reference evidence="3 4" key="1">
    <citation type="submission" date="2014-04" db="EMBL/GenBank/DDBJ databases">
        <title>A new species of microsporidia sheds light on the evolution of extreme parasitism.</title>
        <authorList>
            <person name="Haag K.L."/>
            <person name="James T.Y."/>
            <person name="Larsson R."/>
            <person name="Schaer T.M."/>
            <person name="Refardt D."/>
            <person name="Pombert J.-F."/>
            <person name="Ebert D."/>
        </authorList>
    </citation>
    <scope>NUCLEOTIDE SEQUENCE [LARGE SCALE GENOMIC DNA]</scope>
    <source>
        <strain evidence="3 4">UGP3</strain>
        <tissue evidence="3">Spores</tissue>
    </source>
</reference>
<feature type="domain" description="EIF3F/CSN6-like C-terminal" evidence="2">
    <location>
        <begin position="204"/>
        <end position="298"/>
    </location>
</feature>
<dbReference type="PANTHER" id="PTHR10540">
    <property type="entry name" value="EUKARYOTIC TRANSLATION INITIATION FACTOR 3 SUBUNIT F-RELATED"/>
    <property type="match status" value="1"/>
</dbReference>
<dbReference type="GeneID" id="25260734"/>
<dbReference type="PANTHER" id="PTHR10540:SF7">
    <property type="entry name" value="26S PROTEASOME NON-ATPASE REGULATORY SUBUNIT 7"/>
    <property type="match status" value="1"/>
</dbReference>
<dbReference type="InterPro" id="IPR000555">
    <property type="entry name" value="JAMM/MPN+_dom"/>
</dbReference>
<dbReference type="Pfam" id="PF13012">
    <property type="entry name" value="MitMem_reg"/>
    <property type="match status" value="1"/>
</dbReference>
<dbReference type="AlphaFoldDB" id="A0A098VNP4"/>
<dbReference type="VEuPathDB" id="MicrosporidiaDB:DI09_73p20"/>
<dbReference type="EMBL" id="JMKJ01000583">
    <property type="protein sequence ID" value="KGG50374.1"/>
    <property type="molecule type" value="Genomic_DNA"/>
</dbReference>
<dbReference type="GO" id="GO:0008237">
    <property type="term" value="F:metallopeptidase activity"/>
    <property type="evidence" value="ECO:0007669"/>
    <property type="project" value="InterPro"/>
</dbReference>
<sequence>MSAPSSVIVHPLVLLSAVDHYARVYGVPLPSSFDEKYQSSKSRKRAVGILLGNYAASRDGQITVNVASSYAGIFGHFYCIVPFEEDDKNPEIWYLDHNFHEAMYTSNPILVIIDVAPESDSIPIKSYSCFADPSTFSHIACTIGAEEAEEIGVAHLLRDVSSTKKPSIENPSLAINQKVPICSEEDTPPALALLSSIETEIVPLAIKHDNFIYSLSTLVDNLKAIVKFLDDISTENLQSKTFIMNPKINYLLQDIIHLLPSAEDDISGAIVQTSNDRAAMTYISTLTKTVIALHSLIDNKLSNKTVSAAS</sequence>
<organism evidence="3 4">
    <name type="scientific">Mitosporidium daphniae</name>
    <dbReference type="NCBI Taxonomy" id="1485682"/>
    <lineage>
        <taxon>Eukaryota</taxon>
        <taxon>Fungi</taxon>
        <taxon>Fungi incertae sedis</taxon>
        <taxon>Microsporidia</taxon>
        <taxon>Mitosporidium</taxon>
    </lineage>
</organism>
<dbReference type="OrthoDB" id="10256771at2759"/>
<gene>
    <name evidence="3" type="ORF">DI09_73p20</name>
</gene>
<dbReference type="InterPro" id="IPR024969">
    <property type="entry name" value="EIF3F/CSN6-like_C"/>
</dbReference>
<evidence type="ECO:0000313" key="3">
    <source>
        <dbReference type="EMBL" id="KGG50374.1"/>
    </source>
</evidence>
<dbReference type="Pfam" id="PF01398">
    <property type="entry name" value="JAB"/>
    <property type="match status" value="1"/>
</dbReference>
<dbReference type="Gene3D" id="3.40.140.10">
    <property type="entry name" value="Cytidine Deaminase, domain 2"/>
    <property type="match status" value="2"/>
</dbReference>
<dbReference type="GO" id="GO:0000502">
    <property type="term" value="C:proteasome complex"/>
    <property type="evidence" value="ECO:0007669"/>
    <property type="project" value="TreeGrafter"/>
</dbReference>
<comment type="caution">
    <text evidence="3">The sequence shown here is derived from an EMBL/GenBank/DDBJ whole genome shotgun (WGS) entry which is preliminary data.</text>
</comment>
<dbReference type="Proteomes" id="UP000029725">
    <property type="component" value="Unassembled WGS sequence"/>
</dbReference>
<evidence type="ECO:0008006" key="5">
    <source>
        <dbReference type="Google" id="ProtNLM"/>
    </source>
</evidence>
<accession>A0A098VNP4</accession>